<organism evidence="2 3">
    <name type="scientific">Streptomyces antimycoticus</name>
    <dbReference type="NCBI Taxonomy" id="68175"/>
    <lineage>
        <taxon>Bacteria</taxon>
        <taxon>Bacillati</taxon>
        <taxon>Actinomycetota</taxon>
        <taxon>Actinomycetes</taxon>
        <taxon>Kitasatosporales</taxon>
        <taxon>Streptomycetaceae</taxon>
        <taxon>Streptomyces</taxon>
        <taxon>Streptomyces violaceusniger group</taxon>
    </lineage>
</organism>
<feature type="compositionally biased region" description="Pro residues" evidence="1">
    <location>
        <begin position="69"/>
        <end position="82"/>
    </location>
</feature>
<protein>
    <recommendedName>
        <fullName evidence="4">DDE domain-containing protein</fullName>
    </recommendedName>
</protein>
<evidence type="ECO:0000313" key="3">
    <source>
        <dbReference type="Proteomes" id="UP001354649"/>
    </source>
</evidence>
<sequence>MLVQSRRNANAARRFMAKLMKKRRGVPSDLTVLPTPTPLAHRRRIPHRDAPPLRNPERHHRHHRHAPPHPEPQAEPAPPHPDTPSTSHHTNNLTTPFRSSATGLCPSGGLSPCSLS</sequence>
<proteinExistence type="predicted"/>
<dbReference type="Proteomes" id="UP001354649">
    <property type="component" value="Unassembled WGS sequence"/>
</dbReference>
<evidence type="ECO:0008006" key="4">
    <source>
        <dbReference type="Google" id="ProtNLM"/>
    </source>
</evidence>
<evidence type="ECO:0000313" key="2">
    <source>
        <dbReference type="EMBL" id="MEE4587342.1"/>
    </source>
</evidence>
<reference evidence="2 3" key="1">
    <citation type="submission" date="2023-11" db="EMBL/GenBank/DDBJ databases">
        <title>30 novel species of actinomycetes from the DSMZ collection.</title>
        <authorList>
            <person name="Nouioui I."/>
        </authorList>
    </citation>
    <scope>NUCLEOTIDE SEQUENCE [LARGE SCALE GENOMIC DNA]</scope>
    <source>
        <strain evidence="2 3">DSM 41602</strain>
    </source>
</reference>
<dbReference type="AlphaFoldDB" id="A0ABD5JHW9"/>
<feature type="region of interest" description="Disordered" evidence="1">
    <location>
        <begin position="21"/>
        <end position="116"/>
    </location>
</feature>
<feature type="compositionally biased region" description="Polar residues" evidence="1">
    <location>
        <begin position="83"/>
        <end position="102"/>
    </location>
</feature>
<gene>
    <name evidence="2" type="ORF">V2K49_30240</name>
</gene>
<dbReference type="EMBL" id="JAZBJQ010000023">
    <property type="protein sequence ID" value="MEE4587342.1"/>
    <property type="molecule type" value="Genomic_DNA"/>
</dbReference>
<feature type="compositionally biased region" description="Basic residues" evidence="1">
    <location>
        <begin position="57"/>
        <end position="67"/>
    </location>
</feature>
<comment type="caution">
    <text evidence="2">The sequence shown here is derived from an EMBL/GenBank/DDBJ whole genome shotgun (WGS) entry which is preliminary data.</text>
</comment>
<evidence type="ECO:0000256" key="1">
    <source>
        <dbReference type="SAM" id="MobiDB-lite"/>
    </source>
</evidence>
<name>A0ABD5JHW9_9ACTN</name>
<accession>A0ABD5JHW9</accession>